<dbReference type="EMBL" id="AZFT01000053">
    <property type="protein sequence ID" value="KRL83947.1"/>
    <property type="molecule type" value="Genomic_DNA"/>
</dbReference>
<evidence type="ECO:0000313" key="1">
    <source>
        <dbReference type="EMBL" id="KRL83947.1"/>
    </source>
</evidence>
<dbReference type="InterPro" id="IPR036866">
    <property type="entry name" value="RibonucZ/Hydroxyglut_hydro"/>
</dbReference>
<dbReference type="SUPFAM" id="SSF56281">
    <property type="entry name" value="Metallo-hydrolase/oxidoreductase"/>
    <property type="match status" value="1"/>
</dbReference>
<accession>A0A0R1U2P0</accession>
<comment type="caution">
    <text evidence="1">The sequence shown here is derived from an EMBL/GenBank/DDBJ whole genome shotgun (WGS) entry which is preliminary data.</text>
</comment>
<protein>
    <submittedName>
        <fullName evidence="1">Uncharacterized protein</fullName>
    </submittedName>
</protein>
<dbReference type="Gene3D" id="3.60.15.10">
    <property type="entry name" value="Ribonuclease Z/Hydroxyacylglutathione hydrolase-like"/>
    <property type="match status" value="1"/>
</dbReference>
<dbReference type="Proteomes" id="UP000051324">
    <property type="component" value="Unassembled WGS sequence"/>
</dbReference>
<name>A0A0R1U2P0_9LACO</name>
<dbReference type="Gene3D" id="3.40.50.10710">
    <property type="entry name" value="Metallo-hydrolase/oxidoreductase"/>
    <property type="match status" value="1"/>
</dbReference>
<gene>
    <name evidence="1" type="ORF">FC32_GL001217</name>
</gene>
<keyword evidence="2" id="KW-1185">Reference proteome</keyword>
<proteinExistence type="predicted"/>
<dbReference type="InterPro" id="IPR042173">
    <property type="entry name" value="RNase_J_2"/>
</dbReference>
<dbReference type="PATRIC" id="fig|1423724.4.peg.1271"/>
<dbReference type="AlphaFoldDB" id="A0A0R1U2P0"/>
<reference evidence="1 2" key="1">
    <citation type="journal article" date="2015" name="Genome Announc.">
        <title>Expanding the biotechnology potential of lactobacilli through comparative genomics of 213 strains and associated genera.</title>
        <authorList>
            <person name="Sun Z."/>
            <person name="Harris H.M."/>
            <person name="McCann A."/>
            <person name="Guo C."/>
            <person name="Argimon S."/>
            <person name="Zhang W."/>
            <person name="Yang X."/>
            <person name="Jeffery I.B."/>
            <person name="Cooney J.C."/>
            <person name="Kagawa T.F."/>
            <person name="Liu W."/>
            <person name="Song Y."/>
            <person name="Salvetti E."/>
            <person name="Wrobel A."/>
            <person name="Rasinkangas P."/>
            <person name="Parkhill J."/>
            <person name="Rea M.C."/>
            <person name="O'Sullivan O."/>
            <person name="Ritari J."/>
            <person name="Douillard F.P."/>
            <person name="Paul Ross R."/>
            <person name="Yang R."/>
            <person name="Briner A.E."/>
            <person name="Felis G.E."/>
            <person name="de Vos W.M."/>
            <person name="Barrangou R."/>
            <person name="Klaenhammer T.R."/>
            <person name="Caufield P.W."/>
            <person name="Cui Y."/>
            <person name="Zhang H."/>
            <person name="O'Toole P.W."/>
        </authorList>
    </citation>
    <scope>NUCLEOTIDE SEQUENCE [LARGE SCALE GENOMIC DNA]</scope>
    <source>
        <strain evidence="1 2">DSM 16634</strain>
    </source>
</reference>
<organism evidence="1 2">
    <name type="scientific">Ligilactobacillus apodemi DSM 16634 = JCM 16172</name>
    <dbReference type="NCBI Taxonomy" id="1423724"/>
    <lineage>
        <taxon>Bacteria</taxon>
        <taxon>Bacillati</taxon>
        <taxon>Bacillota</taxon>
        <taxon>Bacilli</taxon>
        <taxon>Lactobacillales</taxon>
        <taxon>Lactobacillaceae</taxon>
        <taxon>Ligilactobacillus</taxon>
    </lineage>
</organism>
<dbReference type="eggNOG" id="ENOG5030KZT">
    <property type="taxonomic scope" value="Bacteria"/>
</dbReference>
<evidence type="ECO:0000313" key="2">
    <source>
        <dbReference type="Proteomes" id="UP000051324"/>
    </source>
</evidence>
<sequence>MTKKILKGVFCLSLTILPHHDQKGISLKAKQTLVLDPAFNEDYKTTDILLFTHLSADLLTLLADKKRTNRVFLPQMLHKQLQKLQRTQVIEPLYWNNIKCFVYGYPISIGDFFVTAYLSDDGLNGAISLLLEYHGKKIGYTGHFITQGLHKKRIKKWKKELQSSQLDLLLLDSANLQQAARFTTNAKKFKRFLQNLTPEELPAVKLSYLAPEMIVDYHNNALKNGRTLLLDQTYATLAKQLFPFDDFTVATTENLALAVAHPDKFILQAGIAENNTTIYNKDEVLSLKQFTGDQTTSELKEFVHVIKPQKCVFFGLNDLDFAQKITTSLTVEE</sequence>
<dbReference type="STRING" id="1423724.FC32_GL001217"/>